<reference evidence="2" key="1">
    <citation type="submission" date="2022-11" db="UniProtKB">
        <authorList>
            <consortium name="WormBaseParasite"/>
        </authorList>
    </citation>
    <scope>IDENTIFICATION</scope>
</reference>
<dbReference type="WBParaSite" id="ACRNAN_scaffold18484.g23406.t1">
    <property type="protein sequence ID" value="ACRNAN_scaffold18484.g23406.t1"/>
    <property type="gene ID" value="ACRNAN_scaffold18484.g23406"/>
</dbReference>
<protein>
    <submittedName>
        <fullName evidence="2">Ovule protein</fullName>
    </submittedName>
</protein>
<organism evidence="1 2">
    <name type="scientific">Acrobeloides nanus</name>
    <dbReference type="NCBI Taxonomy" id="290746"/>
    <lineage>
        <taxon>Eukaryota</taxon>
        <taxon>Metazoa</taxon>
        <taxon>Ecdysozoa</taxon>
        <taxon>Nematoda</taxon>
        <taxon>Chromadorea</taxon>
        <taxon>Rhabditida</taxon>
        <taxon>Tylenchina</taxon>
        <taxon>Cephalobomorpha</taxon>
        <taxon>Cephaloboidea</taxon>
        <taxon>Cephalobidae</taxon>
        <taxon>Acrobeloides</taxon>
    </lineage>
</organism>
<proteinExistence type="predicted"/>
<dbReference type="Proteomes" id="UP000887540">
    <property type="component" value="Unplaced"/>
</dbReference>
<sequence length="66" mass="7569">MAGMLHKFQMGVVVVKETIHSLNAIRMTVVCYLHNNYINPYIYKPFLAQNDSGSKSRNLKLGTKRK</sequence>
<dbReference type="AlphaFoldDB" id="A0A914D4V3"/>
<evidence type="ECO:0000313" key="2">
    <source>
        <dbReference type="WBParaSite" id="ACRNAN_scaffold18484.g23406.t1"/>
    </source>
</evidence>
<accession>A0A914D4V3</accession>
<keyword evidence="1" id="KW-1185">Reference proteome</keyword>
<evidence type="ECO:0000313" key="1">
    <source>
        <dbReference type="Proteomes" id="UP000887540"/>
    </source>
</evidence>
<name>A0A914D4V3_9BILA</name>